<evidence type="ECO:0000313" key="4">
    <source>
        <dbReference type="EMBL" id="JAA78074.1"/>
    </source>
</evidence>
<dbReference type="SUPFAM" id="SSF56968">
    <property type="entry name" value="Lipovitellin-phosvitin complex, beta-sheet shell regions"/>
    <property type="match status" value="1"/>
</dbReference>
<dbReference type="EMBL" id="GAIX01014486">
    <property type="protein sequence ID" value="JAA78074.1"/>
    <property type="molecule type" value="Transcribed_RNA"/>
</dbReference>
<evidence type="ECO:0000256" key="1">
    <source>
        <dbReference type="ARBA" id="ARBA00022729"/>
    </source>
</evidence>
<dbReference type="InterPro" id="IPR001747">
    <property type="entry name" value="Vitellogenin_N"/>
</dbReference>
<protein>
    <submittedName>
        <fullName evidence="4">Vestigial</fullName>
    </submittedName>
</protein>
<proteinExistence type="predicted"/>
<evidence type="ECO:0000259" key="3">
    <source>
        <dbReference type="Pfam" id="PF01347"/>
    </source>
</evidence>
<evidence type="ECO:0000256" key="2">
    <source>
        <dbReference type="ARBA" id="ARBA00022761"/>
    </source>
</evidence>
<dbReference type="Pfam" id="PF01347">
    <property type="entry name" value="Vitellogenin_N"/>
    <property type="match status" value="1"/>
</dbReference>
<dbReference type="InterPro" id="IPR050733">
    <property type="entry name" value="Vitellogenin/Apolipophorin"/>
</dbReference>
<keyword evidence="2" id="KW-0758">Storage protein</keyword>
<keyword evidence="1" id="KW-0732">Signal</keyword>
<reference evidence="4" key="1">
    <citation type="journal article" date="2013" name="BMC Genomics">
        <title>Unscrambling butterfly oogenesis.</title>
        <authorList>
            <person name="Carter J.M."/>
            <person name="Baker S.C."/>
            <person name="Pink R."/>
            <person name="Carter D.R."/>
            <person name="Collins A."/>
            <person name="Tomlin J."/>
            <person name="Gibbs M."/>
            <person name="Breuker C.J."/>
        </authorList>
    </citation>
    <scope>NUCLEOTIDE SEQUENCE</scope>
    <source>
        <tissue evidence="4">Ovary</tissue>
    </source>
</reference>
<reference evidence="4" key="2">
    <citation type="submission" date="2013-05" db="EMBL/GenBank/DDBJ databases">
        <authorList>
            <person name="Carter J.-M."/>
            <person name="Baker S.C."/>
            <person name="Pink R."/>
            <person name="Carter D.R.F."/>
            <person name="Collins A."/>
            <person name="Tomlin J."/>
            <person name="Gibbs M."/>
            <person name="Breuker C.J."/>
        </authorList>
    </citation>
    <scope>NUCLEOTIDE SEQUENCE</scope>
    <source>
        <tissue evidence="4">Ovary</tissue>
    </source>
</reference>
<dbReference type="PANTHER" id="PTHR23345">
    <property type="entry name" value="VITELLOGENIN-RELATED"/>
    <property type="match status" value="1"/>
</dbReference>
<accession>S4NLY5</accession>
<dbReference type="InterPro" id="IPR015816">
    <property type="entry name" value="Vitellinogen_b-sht_N"/>
</dbReference>
<dbReference type="InterPro" id="IPR015819">
    <property type="entry name" value="Lipid_transp_b-sht_shell"/>
</dbReference>
<dbReference type="GO" id="GO:0005319">
    <property type="term" value="F:lipid transporter activity"/>
    <property type="evidence" value="ECO:0007669"/>
    <property type="project" value="InterPro"/>
</dbReference>
<name>S4NLY5_9NEOP</name>
<feature type="non-terminal residue" evidence="4">
    <location>
        <position position="157"/>
    </location>
</feature>
<dbReference type="Gene3D" id="2.30.230.10">
    <property type="entry name" value="Lipovitellin, beta-sheet shell regions, chain A"/>
    <property type="match status" value="1"/>
</dbReference>
<dbReference type="PANTHER" id="PTHR23345:SF15">
    <property type="entry name" value="VITELLOGENIN 1-RELATED"/>
    <property type="match status" value="1"/>
</dbReference>
<sequence length="157" mass="17705">MPKDLDYKAGPKLDKPIEILLSGGRVKSLRLPSSVPLAQENLIKGLIGALQVDLSTYRNVHSSHDTFDKNTKQGLFRKMETDVTGDCETLYSVSPVAAEWRRELPQFANEEEPIEITKSKNYGHCHHRVDYHFGVPEGAEWTGTAHSTKKEQFINRA</sequence>
<organism evidence="4">
    <name type="scientific">Pararge aegeria</name>
    <name type="common">speckled wood butterfly</name>
    <dbReference type="NCBI Taxonomy" id="116150"/>
    <lineage>
        <taxon>Eukaryota</taxon>
        <taxon>Metazoa</taxon>
        <taxon>Ecdysozoa</taxon>
        <taxon>Arthropoda</taxon>
        <taxon>Hexapoda</taxon>
        <taxon>Insecta</taxon>
        <taxon>Pterygota</taxon>
        <taxon>Neoptera</taxon>
        <taxon>Endopterygota</taxon>
        <taxon>Lepidoptera</taxon>
        <taxon>Glossata</taxon>
        <taxon>Ditrysia</taxon>
        <taxon>Papilionoidea</taxon>
        <taxon>Nymphalidae</taxon>
        <taxon>Satyrinae</taxon>
        <taxon>Satyrini</taxon>
        <taxon>Parargina</taxon>
        <taxon>Pararge</taxon>
    </lineage>
</organism>
<feature type="domain" description="Vitellogenin" evidence="3">
    <location>
        <begin position="4"/>
        <end position="156"/>
    </location>
</feature>
<dbReference type="AlphaFoldDB" id="S4NLY5"/>